<proteinExistence type="predicted"/>
<reference evidence="1" key="2">
    <citation type="submission" date="2018-03" db="EMBL/GenBank/DDBJ databases">
        <title>The Triticum urartu genome reveals the dynamic nature of wheat genome evolution.</title>
        <authorList>
            <person name="Ling H."/>
            <person name="Ma B."/>
            <person name="Shi X."/>
            <person name="Liu H."/>
            <person name="Dong L."/>
            <person name="Sun H."/>
            <person name="Cao Y."/>
            <person name="Gao Q."/>
            <person name="Zheng S."/>
            <person name="Li Y."/>
            <person name="Yu Y."/>
            <person name="Du H."/>
            <person name="Qi M."/>
            <person name="Li Y."/>
            <person name="Yu H."/>
            <person name="Cui Y."/>
            <person name="Wang N."/>
            <person name="Chen C."/>
            <person name="Wu H."/>
            <person name="Zhao Y."/>
            <person name="Zhang J."/>
            <person name="Li Y."/>
            <person name="Zhou W."/>
            <person name="Zhang B."/>
            <person name="Hu W."/>
            <person name="Eijk M."/>
            <person name="Tang J."/>
            <person name="Witsenboer H."/>
            <person name="Zhao S."/>
            <person name="Li Z."/>
            <person name="Zhang A."/>
            <person name="Wang D."/>
            <person name="Liang C."/>
        </authorList>
    </citation>
    <scope>NUCLEOTIDE SEQUENCE [LARGE SCALE GENOMIC DNA]</scope>
    <source>
        <strain evidence="1">cv. G1812</strain>
    </source>
</reference>
<dbReference type="Gramene" id="TuG1812G0200003824.01.T01">
    <property type="protein sequence ID" value="TuG1812G0200003824.01.T01.cds279128"/>
    <property type="gene ID" value="TuG1812G0200003824.01"/>
</dbReference>
<dbReference type="Proteomes" id="UP000015106">
    <property type="component" value="Chromosome 2"/>
</dbReference>
<reference evidence="1" key="3">
    <citation type="submission" date="2022-06" db="UniProtKB">
        <authorList>
            <consortium name="EnsemblPlants"/>
        </authorList>
    </citation>
    <scope>IDENTIFICATION</scope>
</reference>
<reference evidence="2" key="1">
    <citation type="journal article" date="2013" name="Nature">
        <title>Draft genome of the wheat A-genome progenitor Triticum urartu.</title>
        <authorList>
            <person name="Ling H.Q."/>
            <person name="Zhao S."/>
            <person name="Liu D."/>
            <person name="Wang J."/>
            <person name="Sun H."/>
            <person name="Zhang C."/>
            <person name="Fan H."/>
            <person name="Li D."/>
            <person name="Dong L."/>
            <person name="Tao Y."/>
            <person name="Gao C."/>
            <person name="Wu H."/>
            <person name="Li Y."/>
            <person name="Cui Y."/>
            <person name="Guo X."/>
            <person name="Zheng S."/>
            <person name="Wang B."/>
            <person name="Yu K."/>
            <person name="Liang Q."/>
            <person name="Yang W."/>
            <person name="Lou X."/>
            <person name="Chen J."/>
            <person name="Feng M."/>
            <person name="Jian J."/>
            <person name="Zhang X."/>
            <person name="Luo G."/>
            <person name="Jiang Y."/>
            <person name="Liu J."/>
            <person name="Wang Z."/>
            <person name="Sha Y."/>
            <person name="Zhang B."/>
            <person name="Wu H."/>
            <person name="Tang D."/>
            <person name="Shen Q."/>
            <person name="Xue P."/>
            <person name="Zou S."/>
            <person name="Wang X."/>
            <person name="Liu X."/>
            <person name="Wang F."/>
            <person name="Yang Y."/>
            <person name="An X."/>
            <person name="Dong Z."/>
            <person name="Zhang K."/>
            <person name="Zhang X."/>
            <person name="Luo M.C."/>
            <person name="Dvorak J."/>
            <person name="Tong Y."/>
            <person name="Wang J."/>
            <person name="Yang H."/>
            <person name="Li Z."/>
            <person name="Wang D."/>
            <person name="Zhang A."/>
            <person name="Wang J."/>
        </authorList>
    </citation>
    <scope>NUCLEOTIDE SEQUENCE</scope>
    <source>
        <strain evidence="2">cv. G1812</strain>
    </source>
</reference>
<evidence type="ECO:0000313" key="2">
    <source>
        <dbReference type="Proteomes" id="UP000015106"/>
    </source>
</evidence>
<dbReference type="AlphaFoldDB" id="A0A8R7TJQ7"/>
<sequence>MGYEPRSHLASCRWSRAGRRTRTRIARTTKLFQGTTWSSSKEVQFSSELLNAKWFSSELGLVDVVLVISNLLLSTSVKEFPGLD</sequence>
<evidence type="ECO:0000313" key="1">
    <source>
        <dbReference type="EnsemblPlants" id="TuG1812G0200003824.01.T01.cds279128"/>
    </source>
</evidence>
<keyword evidence="2" id="KW-1185">Reference proteome</keyword>
<dbReference type="EnsemblPlants" id="TuG1812G0200003824.01.T01">
    <property type="protein sequence ID" value="TuG1812G0200003824.01.T01.cds279128"/>
    <property type="gene ID" value="TuG1812G0200003824.01"/>
</dbReference>
<accession>A0A8R7TJQ7</accession>
<organism evidence="1 2">
    <name type="scientific">Triticum urartu</name>
    <name type="common">Red wild einkorn</name>
    <name type="synonym">Crithodium urartu</name>
    <dbReference type="NCBI Taxonomy" id="4572"/>
    <lineage>
        <taxon>Eukaryota</taxon>
        <taxon>Viridiplantae</taxon>
        <taxon>Streptophyta</taxon>
        <taxon>Embryophyta</taxon>
        <taxon>Tracheophyta</taxon>
        <taxon>Spermatophyta</taxon>
        <taxon>Magnoliopsida</taxon>
        <taxon>Liliopsida</taxon>
        <taxon>Poales</taxon>
        <taxon>Poaceae</taxon>
        <taxon>BOP clade</taxon>
        <taxon>Pooideae</taxon>
        <taxon>Triticodae</taxon>
        <taxon>Triticeae</taxon>
        <taxon>Triticinae</taxon>
        <taxon>Triticum</taxon>
    </lineage>
</organism>
<name>A0A8R7TJQ7_TRIUA</name>
<protein>
    <submittedName>
        <fullName evidence="1">Uncharacterized protein</fullName>
    </submittedName>
</protein>